<organism evidence="1">
    <name type="scientific">hydrothermal vent metagenome</name>
    <dbReference type="NCBI Taxonomy" id="652676"/>
    <lineage>
        <taxon>unclassified sequences</taxon>
        <taxon>metagenomes</taxon>
        <taxon>ecological metagenomes</taxon>
    </lineage>
</organism>
<protein>
    <submittedName>
        <fullName evidence="1">Uncharacterized protein</fullName>
    </submittedName>
</protein>
<dbReference type="EMBL" id="UOFH01000027">
    <property type="protein sequence ID" value="VAW58690.1"/>
    <property type="molecule type" value="Genomic_DNA"/>
</dbReference>
<dbReference type="AlphaFoldDB" id="A0A3B0X1V9"/>
<reference evidence="1" key="1">
    <citation type="submission" date="2018-06" db="EMBL/GenBank/DDBJ databases">
        <authorList>
            <person name="Zhirakovskaya E."/>
        </authorList>
    </citation>
    <scope>NUCLEOTIDE SEQUENCE</scope>
</reference>
<name>A0A3B0X1V9_9ZZZZ</name>
<accession>A0A3B0X1V9</accession>
<gene>
    <name evidence="1" type="ORF">MNBD_GAMMA08-1956</name>
</gene>
<proteinExistence type="predicted"/>
<evidence type="ECO:0000313" key="1">
    <source>
        <dbReference type="EMBL" id="VAW58690.1"/>
    </source>
</evidence>
<sequence>MTVEFKSRSVSQHCDNFIQGLADLKKYAIPQALDNFQRAYDAAPYGDIYHNKYASFCGVARVLNGDRAGIELCRDAVRQELIDGDVYLNLAYAEWHIKSRKRSVGVLKQGLMVDRRHPGLKKFQQHLGKRSRKMIFFVSRDHVLNKVLGKLVRKKESTKENWTFQNLL</sequence>